<dbReference type="RefSeq" id="WP_155395570.1">
    <property type="nucleotide sequence ID" value="NZ_CP042908.1"/>
</dbReference>
<evidence type="ECO:0000313" key="2">
    <source>
        <dbReference type="EMBL" id="QIB90228.1"/>
    </source>
</evidence>
<accession>A0A6C0VGB4</accession>
<dbReference type="SUPFAM" id="SSF53448">
    <property type="entry name" value="Nucleotide-diphospho-sugar transferases"/>
    <property type="match status" value="1"/>
</dbReference>
<dbReference type="InterPro" id="IPR029044">
    <property type="entry name" value="Nucleotide-diphossugar_trans"/>
</dbReference>
<dbReference type="Proteomes" id="UP000467371">
    <property type="component" value="Chromosome"/>
</dbReference>
<protein>
    <submittedName>
        <fullName evidence="2">Glycosyltransferase</fullName>
    </submittedName>
</protein>
<evidence type="ECO:0000313" key="3">
    <source>
        <dbReference type="Proteomes" id="UP000467371"/>
    </source>
</evidence>
<organism evidence="2 3">
    <name type="scientific">Methanosarcina mazei</name>
    <name type="common">Methanosarcina frisia</name>
    <dbReference type="NCBI Taxonomy" id="2209"/>
    <lineage>
        <taxon>Archaea</taxon>
        <taxon>Methanobacteriati</taxon>
        <taxon>Methanobacteriota</taxon>
        <taxon>Stenosarchaea group</taxon>
        <taxon>Methanomicrobia</taxon>
        <taxon>Methanosarcinales</taxon>
        <taxon>Methanosarcinaceae</taxon>
        <taxon>Methanosarcina</taxon>
    </lineage>
</organism>
<dbReference type="PANTHER" id="PTHR22916:SF3">
    <property type="entry name" value="UDP-GLCNAC:BETAGAL BETA-1,3-N-ACETYLGLUCOSAMINYLTRANSFERASE-LIKE PROTEIN 1"/>
    <property type="match status" value="1"/>
</dbReference>
<evidence type="ECO:0000259" key="1">
    <source>
        <dbReference type="Pfam" id="PF00535"/>
    </source>
</evidence>
<feature type="domain" description="Glycosyltransferase 2-like" evidence="1">
    <location>
        <begin position="8"/>
        <end position="127"/>
    </location>
</feature>
<dbReference type="PANTHER" id="PTHR22916">
    <property type="entry name" value="GLYCOSYLTRANSFERASE"/>
    <property type="match status" value="1"/>
</dbReference>
<proteinExistence type="predicted"/>
<reference evidence="2 3" key="1">
    <citation type="journal article" date="2020" name="Environ. Microbiol. Rep.">
        <title>Redox cycling of Fe(II) and Fe(III) in magnetite accelerates aceticlastic methanogenesis by Methanosarcina mazei.</title>
        <authorList>
            <person name="Wang H."/>
            <person name="Byrne J.M."/>
            <person name="Liu P."/>
            <person name="Liu J."/>
            <person name="Dong X."/>
            <person name="Lu Y."/>
        </authorList>
    </citation>
    <scope>NUCLEOTIDE SEQUENCE [LARGE SCALE GENOMIC DNA]</scope>
    <source>
        <strain evidence="3">zm-15</strain>
    </source>
</reference>
<dbReference type="Pfam" id="PF00535">
    <property type="entry name" value="Glycos_transf_2"/>
    <property type="match status" value="1"/>
</dbReference>
<gene>
    <name evidence="2" type="ORF">FQU78_03395</name>
</gene>
<dbReference type="Gene3D" id="3.90.550.10">
    <property type="entry name" value="Spore Coat Polysaccharide Biosynthesis Protein SpsA, Chain A"/>
    <property type="match status" value="1"/>
</dbReference>
<dbReference type="GeneID" id="24850285"/>
<dbReference type="AlphaFoldDB" id="A0A6C0VGB4"/>
<sequence length="286" mass="32209">MRKMTGISVIIPTWNRAETLGKAISSALNQTLPPLEIIICGVEGSPDQKVVNSINDPRVRWIEGGRDGLASIPRNRGIKASRGEWLAFLDSDDEWLPDKLEKQLKHANKMGCSAACSDAIRYIPSQGYAGTIINGAVSGNLISFPLLTCDNYVVCSSVLIRKDIVEKCGGFPESRSLKVGEDYALWLRTATFTDFAFVNEPLLIYRDEPQTSIRAFSPPILDLRVNVFKSFVSWVNNPDYDINNKKYLYLAKKLLFEARTRKILSNFSENTKRVLKEINLKNYNIR</sequence>
<keyword evidence="2" id="KW-0808">Transferase</keyword>
<dbReference type="EMBL" id="CP042908">
    <property type="protein sequence ID" value="QIB90228.1"/>
    <property type="molecule type" value="Genomic_DNA"/>
</dbReference>
<dbReference type="InterPro" id="IPR001173">
    <property type="entry name" value="Glyco_trans_2-like"/>
</dbReference>
<dbReference type="GO" id="GO:0016758">
    <property type="term" value="F:hexosyltransferase activity"/>
    <property type="evidence" value="ECO:0007669"/>
    <property type="project" value="UniProtKB-ARBA"/>
</dbReference>
<name>A0A6C0VGB4_METMZ</name>